<feature type="compositionally biased region" description="Basic and acidic residues" evidence="7">
    <location>
        <begin position="18"/>
        <end position="31"/>
    </location>
</feature>
<dbReference type="InterPro" id="IPR044822">
    <property type="entry name" value="Myb_DNA-bind_4"/>
</dbReference>
<dbReference type="OMA" id="VYFKRMD"/>
<evidence type="ECO:0000256" key="1">
    <source>
        <dbReference type="ARBA" id="ARBA00004123"/>
    </source>
</evidence>
<dbReference type="PROSITE" id="PS50090">
    <property type="entry name" value="MYB_LIKE"/>
    <property type="match status" value="1"/>
</dbReference>
<dbReference type="PANTHER" id="PTHR31307">
    <property type="entry name" value="TRIHELIX TRANSCRIPTION FACTOR ASIL2"/>
    <property type="match status" value="1"/>
</dbReference>
<dbReference type="Proteomes" id="UP000594263">
    <property type="component" value="Unplaced"/>
</dbReference>
<proteinExistence type="predicted"/>
<accession>A0A7N0TT36</accession>
<keyword evidence="5" id="KW-0804">Transcription</keyword>
<dbReference type="GO" id="GO:0005634">
    <property type="term" value="C:nucleus"/>
    <property type="evidence" value="ECO:0007669"/>
    <property type="project" value="UniProtKB-SubCell"/>
</dbReference>
<evidence type="ECO:0000313" key="9">
    <source>
        <dbReference type="EnsemblPlants" id="Kaladp0043s0294.1.v1.1.CDS.1"/>
    </source>
</evidence>
<dbReference type="Gene3D" id="1.10.10.60">
    <property type="entry name" value="Homeodomain-like"/>
    <property type="match status" value="1"/>
</dbReference>
<feature type="domain" description="Myb-like" evidence="8">
    <location>
        <begin position="174"/>
        <end position="231"/>
    </location>
</feature>
<keyword evidence="4" id="KW-0238">DNA-binding</keyword>
<feature type="compositionally biased region" description="Low complexity" evidence="7">
    <location>
        <begin position="328"/>
        <end position="338"/>
    </location>
</feature>
<keyword evidence="2" id="KW-0805">Transcription regulation</keyword>
<dbReference type="Pfam" id="PF13837">
    <property type="entry name" value="Myb_DNA-bind_4"/>
    <property type="match status" value="1"/>
</dbReference>
<feature type="compositionally biased region" description="Basic and acidic residues" evidence="7">
    <location>
        <begin position="100"/>
        <end position="111"/>
    </location>
</feature>
<dbReference type="FunFam" id="1.10.10.60:FF:000104">
    <property type="entry name" value="trihelix transcription factor ASIL2"/>
    <property type="match status" value="1"/>
</dbReference>
<evidence type="ECO:0000256" key="2">
    <source>
        <dbReference type="ARBA" id="ARBA00023015"/>
    </source>
</evidence>
<dbReference type="EnsemblPlants" id="Kaladp0043s0294.1.v1.1">
    <property type="protein sequence ID" value="Kaladp0043s0294.1.v1.1.CDS.1"/>
    <property type="gene ID" value="Kaladp0043s0294.v1.1"/>
</dbReference>
<feature type="compositionally biased region" description="Acidic residues" evidence="7">
    <location>
        <begin position="89"/>
        <end position="99"/>
    </location>
</feature>
<reference evidence="9" key="1">
    <citation type="submission" date="2021-01" db="UniProtKB">
        <authorList>
            <consortium name="EnsemblPlants"/>
        </authorList>
    </citation>
    <scope>IDENTIFICATION</scope>
</reference>
<dbReference type="GO" id="GO:0000976">
    <property type="term" value="F:transcription cis-regulatory region binding"/>
    <property type="evidence" value="ECO:0007669"/>
    <property type="project" value="TreeGrafter"/>
</dbReference>
<dbReference type="Gramene" id="Kaladp0043s0294.1.v1.1">
    <property type="protein sequence ID" value="Kaladp0043s0294.1.v1.1.CDS.1"/>
    <property type="gene ID" value="Kaladp0043s0294.v1.1"/>
</dbReference>
<dbReference type="InterPro" id="IPR044823">
    <property type="entry name" value="ASIL1/2-like"/>
</dbReference>
<feature type="compositionally biased region" description="Acidic residues" evidence="7">
    <location>
        <begin position="45"/>
        <end position="77"/>
    </location>
</feature>
<name>A0A7N0TT36_KALFE</name>
<keyword evidence="10" id="KW-1185">Reference proteome</keyword>
<evidence type="ECO:0000256" key="6">
    <source>
        <dbReference type="ARBA" id="ARBA00023242"/>
    </source>
</evidence>
<comment type="subcellular location">
    <subcellularLocation>
        <location evidence="1">Nucleus</location>
    </subcellularLocation>
</comment>
<protein>
    <recommendedName>
        <fullName evidence="8">Myb-like domain-containing protein</fullName>
    </recommendedName>
</protein>
<evidence type="ECO:0000259" key="8">
    <source>
        <dbReference type="PROSITE" id="PS50090"/>
    </source>
</evidence>
<dbReference type="InterPro" id="IPR001005">
    <property type="entry name" value="SANT/Myb"/>
</dbReference>
<organism evidence="9 10">
    <name type="scientific">Kalanchoe fedtschenkoi</name>
    <name type="common">Lavender scallops</name>
    <name type="synonym">South American air plant</name>
    <dbReference type="NCBI Taxonomy" id="63787"/>
    <lineage>
        <taxon>Eukaryota</taxon>
        <taxon>Viridiplantae</taxon>
        <taxon>Streptophyta</taxon>
        <taxon>Embryophyta</taxon>
        <taxon>Tracheophyta</taxon>
        <taxon>Spermatophyta</taxon>
        <taxon>Magnoliopsida</taxon>
        <taxon>eudicotyledons</taxon>
        <taxon>Gunneridae</taxon>
        <taxon>Pentapetalae</taxon>
        <taxon>Saxifragales</taxon>
        <taxon>Crassulaceae</taxon>
        <taxon>Kalanchoe</taxon>
    </lineage>
</organism>
<feature type="region of interest" description="Disordered" evidence="7">
    <location>
        <begin position="1"/>
        <end position="111"/>
    </location>
</feature>
<evidence type="ECO:0000256" key="7">
    <source>
        <dbReference type="SAM" id="MobiDB-lite"/>
    </source>
</evidence>
<feature type="compositionally biased region" description="Basic and acidic residues" evidence="7">
    <location>
        <begin position="294"/>
        <end position="306"/>
    </location>
</feature>
<feature type="region of interest" description="Disordered" evidence="7">
    <location>
        <begin position="294"/>
        <end position="340"/>
    </location>
</feature>
<keyword evidence="6" id="KW-0539">Nucleus</keyword>
<evidence type="ECO:0000256" key="4">
    <source>
        <dbReference type="ARBA" id="ARBA00023125"/>
    </source>
</evidence>
<evidence type="ECO:0000313" key="10">
    <source>
        <dbReference type="Proteomes" id="UP000594263"/>
    </source>
</evidence>
<evidence type="ECO:0000256" key="3">
    <source>
        <dbReference type="ARBA" id="ARBA00023054"/>
    </source>
</evidence>
<sequence length="417" mass="47474">MDDNEDDVRYNSNAAGGDRQDQEGYDREKGAEQVGSYERLNNEYGENEGEDDEEAAEELVEDEEEEEDDDDDDEDGDGVQRIGNNVVNDGDEEDGDEGVEEKRNEYKRRIEEIDFEKHPKKRRLKNLISNYEFAPRAVTQAQPSAVTANVVAASAPPVPAPKHSSGGRNALADWTEHETFVLLDAWGDRFLQHGRKSLRSEEWQEVAEKVSQESKIERTDTQCRNRVDTLKKKYKKEKAKFGAAGGQSSKWIYFKKMDVLMSPPPKQPGLSCGVDSGEYVFSNPRVYLNRANGLDEMRDSPGHSDSTEDDTYDSDGLPPRRKKPVRVNNTNSNSNSRNYCSPMKLLADSLHNFSKIYEKIESNKRQQMVELEKMRMDFHRDLEQEKKLILERAQAKIAKIWKGNDDENGASAENMSS</sequence>
<dbReference type="AlphaFoldDB" id="A0A7N0TT36"/>
<evidence type="ECO:0000256" key="5">
    <source>
        <dbReference type="ARBA" id="ARBA00023163"/>
    </source>
</evidence>
<keyword evidence="3" id="KW-0175">Coiled coil</keyword>
<dbReference type="PANTHER" id="PTHR31307:SF6">
    <property type="entry name" value="OS01G0718900 PROTEIN"/>
    <property type="match status" value="1"/>
</dbReference>